<sequence length="137" mass="14788">MTHGRKRKVTSFSSTTSSWPLCLALTWRTRGEGVGAGSRRQSRAPVRTGAAGPLGTLLSPSLLLAPPDPSHFGGEVHTAAVFFSLTTIYVPDNSTHRRANVPPIALTEQLDGQPLTPLSRLHRPCSKVRFLVCACWS</sequence>
<reference evidence="2 3" key="1">
    <citation type="journal article" date="2020" name="Nature">
        <title>Six reference-quality genomes reveal evolution of bat adaptations.</title>
        <authorList>
            <person name="Jebb D."/>
            <person name="Huang Z."/>
            <person name="Pippel M."/>
            <person name="Hughes G.M."/>
            <person name="Lavrichenko K."/>
            <person name="Devanna P."/>
            <person name="Winkler S."/>
            <person name="Jermiin L.S."/>
            <person name="Skirmuntt E.C."/>
            <person name="Katzourakis A."/>
            <person name="Burkitt-Gray L."/>
            <person name="Ray D.A."/>
            <person name="Sullivan K.A.M."/>
            <person name="Roscito J.G."/>
            <person name="Kirilenko B.M."/>
            <person name="Davalos L.M."/>
            <person name="Corthals A.P."/>
            <person name="Power M.L."/>
            <person name="Jones G."/>
            <person name="Ransome R.D."/>
            <person name="Dechmann D.K.N."/>
            <person name="Locatelli A.G."/>
            <person name="Puechmaille S.J."/>
            <person name="Fedrigo O."/>
            <person name="Jarvis E.D."/>
            <person name="Hiller M."/>
            <person name="Vernes S.C."/>
            <person name="Myers E.W."/>
            <person name="Teeling E.C."/>
        </authorList>
    </citation>
    <scope>NUCLEOTIDE SEQUENCE [LARGE SCALE GENOMIC DNA]</scope>
    <source>
        <strain evidence="2">Bat1K_MPI-CBG_1</strain>
    </source>
</reference>
<dbReference type="Proteomes" id="UP000664940">
    <property type="component" value="Unassembled WGS sequence"/>
</dbReference>
<name>A0A833YWC6_9CHIR</name>
<comment type="caution">
    <text evidence="2">The sequence shown here is derived from an EMBL/GenBank/DDBJ whole genome shotgun (WGS) entry which is preliminary data.</text>
</comment>
<proteinExistence type="predicted"/>
<gene>
    <name evidence="2" type="ORF">HJG60_008756</name>
</gene>
<evidence type="ECO:0000313" key="3">
    <source>
        <dbReference type="Proteomes" id="UP000664940"/>
    </source>
</evidence>
<dbReference type="AlphaFoldDB" id="A0A833YWC6"/>
<dbReference type="EMBL" id="JABVXQ010000013">
    <property type="protein sequence ID" value="KAF6081737.1"/>
    <property type="molecule type" value="Genomic_DNA"/>
</dbReference>
<accession>A0A833YWC6</accession>
<feature type="region of interest" description="Disordered" evidence="1">
    <location>
        <begin position="33"/>
        <end position="52"/>
    </location>
</feature>
<protein>
    <submittedName>
        <fullName evidence="2">Uncharacterized protein</fullName>
    </submittedName>
</protein>
<organism evidence="2 3">
    <name type="scientific">Phyllostomus discolor</name>
    <name type="common">pale spear-nosed bat</name>
    <dbReference type="NCBI Taxonomy" id="89673"/>
    <lineage>
        <taxon>Eukaryota</taxon>
        <taxon>Metazoa</taxon>
        <taxon>Chordata</taxon>
        <taxon>Craniata</taxon>
        <taxon>Vertebrata</taxon>
        <taxon>Euteleostomi</taxon>
        <taxon>Mammalia</taxon>
        <taxon>Eutheria</taxon>
        <taxon>Laurasiatheria</taxon>
        <taxon>Chiroptera</taxon>
        <taxon>Yangochiroptera</taxon>
        <taxon>Phyllostomidae</taxon>
        <taxon>Phyllostominae</taxon>
        <taxon>Phyllostomus</taxon>
    </lineage>
</organism>
<evidence type="ECO:0000313" key="2">
    <source>
        <dbReference type="EMBL" id="KAF6081737.1"/>
    </source>
</evidence>
<evidence type="ECO:0000256" key="1">
    <source>
        <dbReference type="SAM" id="MobiDB-lite"/>
    </source>
</evidence>